<evidence type="ECO:0000256" key="4">
    <source>
        <dbReference type="ARBA" id="ARBA00022723"/>
    </source>
</evidence>
<evidence type="ECO:0000256" key="6">
    <source>
        <dbReference type="ARBA" id="ARBA00023004"/>
    </source>
</evidence>
<dbReference type="PANTHER" id="PTHR31356:SF66">
    <property type="entry name" value="CATALASE-PEROXIDASE"/>
    <property type="match status" value="1"/>
</dbReference>
<dbReference type="PROSITE" id="PS50873">
    <property type="entry name" value="PEROXIDASE_4"/>
    <property type="match status" value="1"/>
</dbReference>
<sequence length="459" mass="49743">MKFSALLGSCAGAATLAQAYPGMNKVLSEIKSRQDNDTEFDSKELIGDLLNLTDSQLTPVGRSVKKIITDSGEDGQSSEGYPNIPARDTPQCAADTCCIWHYISADMASKFRGPSGRCTNLARQAVRIGFHDAAGFSKGTGPQGGADGSIVLAPEEMTRPANRGLEEIVAQMQDWFDEYSAYGASMADLIQMASTTATVVCPLGPRVRSFVGRKDSSDPAPDGLLPSPFDTADNLISLFRNKTIEPHGLTALLGAHTTSQQRFVDPARAGDPQDSTPGVWDVLFYKQTLDSNAPKRVFKFPSDVNLSKDPRIVKEFNEFAGPGGQEHWNEDYAREYVRLSLLGVFNINNLTECTKVLPQPSAPYFSPPDQPVLNMWMNITRHVEPFAKAVMDGDILSGLVGMLTGQQDVQATSNETTSNQATSDQATSSQATSDQATSIQATSNQATREPCKKKMVRRL</sequence>
<dbReference type="InterPro" id="IPR002016">
    <property type="entry name" value="Haem_peroxidase"/>
</dbReference>
<keyword evidence="12" id="KW-1185">Reference proteome</keyword>
<evidence type="ECO:0000259" key="10">
    <source>
        <dbReference type="PROSITE" id="PS50873"/>
    </source>
</evidence>
<dbReference type="EMBL" id="JAKNSF020000011">
    <property type="protein sequence ID" value="KAK7735987.1"/>
    <property type="molecule type" value="Genomic_DNA"/>
</dbReference>
<dbReference type="PRINTS" id="PR00458">
    <property type="entry name" value="PEROXIDASE"/>
</dbReference>
<keyword evidence="4 8" id="KW-0479">Metal-binding</keyword>
<dbReference type="PANTHER" id="PTHR31356">
    <property type="entry name" value="THYLAKOID LUMENAL 29 KDA PROTEIN, CHLOROPLASTIC-RELATED"/>
    <property type="match status" value="1"/>
</dbReference>
<feature type="compositionally biased region" description="Low complexity" evidence="9">
    <location>
        <begin position="416"/>
        <end position="443"/>
    </location>
</feature>
<keyword evidence="5 8" id="KW-0560">Oxidoreductase</keyword>
<evidence type="ECO:0000256" key="7">
    <source>
        <dbReference type="ARBA" id="ARBA00023180"/>
    </source>
</evidence>
<keyword evidence="7" id="KW-0325">Glycoprotein</keyword>
<dbReference type="PROSITE" id="PS00436">
    <property type="entry name" value="PEROXIDASE_2"/>
    <property type="match status" value="1"/>
</dbReference>
<reference evidence="11 12" key="1">
    <citation type="submission" date="2024-02" db="EMBL/GenBank/DDBJ databases">
        <title>De novo assembly and annotation of 12 fungi associated with fruit tree decline syndrome in Ontario, Canada.</title>
        <authorList>
            <person name="Sulman M."/>
            <person name="Ellouze W."/>
            <person name="Ilyukhin E."/>
        </authorList>
    </citation>
    <scope>NUCLEOTIDE SEQUENCE [LARGE SCALE GENOMIC DNA]</scope>
    <source>
        <strain evidence="11 12">M169</strain>
    </source>
</reference>
<dbReference type="InterPro" id="IPR019794">
    <property type="entry name" value="Peroxidases_AS"/>
</dbReference>
<keyword evidence="6" id="KW-0408">Iron</keyword>
<comment type="similarity">
    <text evidence="1 8">Belongs to the peroxidase family. Ligninase subfamily.</text>
</comment>
<dbReference type="SUPFAM" id="SSF48113">
    <property type="entry name" value="Heme-dependent peroxidases"/>
    <property type="match status" value="1"/>
</dbReference>
<dbReference type="Proteomes" id="UP001430848">
    <property type="component" value="Unassembled WGS sequence"/>
</dbReference>
<feature type="signal peptide" evidence="8">
    <location>
        <begin position="1"/>
        <end position="19"/>
    </location>
</feature>
<evidence type="ECO:0000256" key="3">
    <source>
        <dbReference type="ARBA" id="ARBA00022617"/>
    </source>
</evidence>
<evidence type="ECO:0000256" key="9">
    <source>
        <dbReference type="SAM" id="MobiDB-lite"/>
    </source>
</evidence>
<gene>
    <name evidence="11" type="ORF">SLS63_003505</name>
</gene>
<dbReference type="EC" id="1.11.1.-" evidence="8"/>
<dbReference type="Gene3D" id="1.10.520.10">
    <property type="match status" value="1"/>
</dbReference>
<dbReference type="InterPro" id="IPR044831">
    <property type="entry name" value="Ccp1-like"/>
</dbReference>
<feature type="chain" id="PRO_5044982839" description="Peroxidase" evidence="8">
    <location>
        <begin position="20"/>
        <end position="459"/>
    </location>
</feature>
<comment type="caution">
    <text evidence="11">The sequence shown here is derived from an EMBL/GenBank/DDBJ whole genome shotgun (WGS) entry which is preliminary data.</text>
</comment>
<name>A0ABR1PG46_DIAER</name>
<evidence type="ECO:0000313" key="11">
    <source>
        <dbReference type="EMBL" id="KAK7735987.1"/>
    </source>
</evidence>
<evidence type="ECO:0000256" key="1">
    <source>
        <dbReference type="ARBA" id="ARBA00006089"/>
    </source>
</evidence>
<feature type="region of interest" description="Disordered" evidence="9">
    <location>
        <begin position="410"/>
        <end position="459"/>
    </location>
</feature>
<proteinExistence type="inferred from homology"/>
<feature type="domain" description="Plant heme peroxidase family profile" evidence="10">
    <location>
        <begin position="145"/>
        <end position="352"/>
    </location>
</feature>
<evidence type="ECO:0000256" key="2">
    <source>
        <dbReference type="ARBA" id="ARBA00022559"/>
    </source>
</evidence>
<dbReference type="PRINTS" id="PR00462">
    <property type="entry name" value="LIGNINASE"/>
</dbReference>
<keyword evidence="3" id="KW-0349">Heme</keyword>
<keyword evidence="8" id="KW-0106">Calcium</keyword>
<keyword evidence="8" id="KW-0732">Signal</keyword>
<accession>A0ABR1PG46</accession>
<dbReference type="Gene3D" id="1.10.420.10">
    <property type="entry name" value="Peroxidase, domain 2"/>
    <property type="match status" value="1"/>
</dbReference>
<evidence type="ECO:0000256" key="5">
    <source>
        <dbReference type="ARBA" id="ARBA00023002"/>
    </source>
</evidence>
<keyword evidence="2 8" id="KW-0575">Peroxidase</keyword>
<organism evidence="11 12">
    <name type="scientific">Diaporthe eres</name>
    <name type="common">Phomopsis oblonga</name>
    <dbReference type="NCBI Taxonomy" id="83184"/>
    <lineage>
        <taxon>Eukaryota</taxon>
        <taxon>Fungi</taxon>
        <taxon>Dikarya</taxon>
        <taxon>Ascomycota</taxon>
        <taxon>Pezizomycotina</taxon>
        <taxon>Sordariomycetes</taxon>
        <taxon>Sordariomycetidae</taxon>
        <taxon>Diaporthales</taxon>
        <taxon>Diaporthaceae</taxon>
        <taxon>Diaporthe</taxon>
        <taxon>Diaporthe eres species complex</taxon>
    </lineage>
</organism>
<evidence type="ECO:0000256" key="8">
    <source>
        <dbReference type="RuleBase" id="RU363051"/>
    </source>
</evidence>
<comment type="cofactor">
    <cofactor evidence="8">
        <name>Ca(2+)</name>
        <dbReference type="ChEBI" id="CHEBI:29108"/>
    </cofactor>
    <text evidence="8">Binds 2 calcium ions per subunit.</text>
</comment>
<evidence type="ECO:0000313" key="12">
    <source>
        <dbReference type="Proteomes" id="UP001430848"/>
    </source>
</evidence>
<dbReference type="InterPro" id="IPR001621">
    <property type="entry name" value="Ligninase"/>
</dbReference>
<dbReference type="InterPro" id="IPR010255">
    <property type="entry name" value="Haem_peroxidase_sf"/>
</dbReference>
<protein>
    <recommendedName>
        <fullName evidence="8">Peroxidase</fullName>
        <ecNumber evidence="8">1.11.1.-</ecNumber>
    </recommendedName>
</protein>
<dbReference type="Pfam" id="PF00141">
    <property type="entry name" value="peroxidase"/>
    <property type="match status" value="1"/>
</dbReference>